<keyword evidence="2" id="KW-1133">Transmembrane helix</keyword>
<feature type="transmembrane region" description="Helical" evidence="2">
    <location>
        <begin position="28"/>
        <end position="45"/>
    </location>
</feature>
<gene>
    <name evidence="3" type="ORF">J437_LFUL006149</name>
</gene>
<evidence type="ECO:0000313" key="3">
    <source>
        <dbReference type="EMBL" id="KAG8225126.1"/>
    </source>
</evidence>
<proteinExistence type="predicted"/>
<accession>A0A8K0NX14</accession>
<evidence type="ECO:0008006" key="5">
    <source>
        <dbReference type="Google" id="ProtNLM"/>
    </source>
</evidence>
<dbReference type="EMBL" id="KZ308225">
    <property type="protein sequence ID" value="KAG8225126.1"/>
    <property type="molecule type" value="Genomic_DNA"/>
</dbReference>
<keyword evidence="2" id="KW-0472">Membrane</keyword>
<feature type="compositionally biased region" description="Low complexity" evidence="1">
    <location>
        <begin position="144"/>
        <end position="161"/>
    </location>
</feature>
<sequence length="167" mass="19594">MENHFIVNGNEIDSIWAFIRSIEWWDPWLIGLISFHIVITLMTLMTRDYGNFQVVLFLILCKYSVNLLTLSSRSVAESINEIAATNWSLFSRQQYFDSKGMFISLVFSVPILLNCMIMVANWLWQSSQLMLRVKQVQMRHQVESNNKQQKQNKSVKCQSQKPRPKSE</sequence>
<keyword evidence="4" id="KW-1185">Reference proteome</keyword>
<dbReference type="AlphaFoldDB" id="A0A8K0NX14"/>
<dbReference type="InterPro" id="IPR026721">
    <property type="entry name" value="TMEM18"/>
</dbReference>
<organism evidence="3 4">
    <name type="scientific">Ladona fulva</name>
    <name type="common">Scarce chaser dragonfly</name>
    <name type="synonym">Libellula fulva</name>
    <dbReference type="NCBI Taxonomy" id="123851"/>
    <lineage>
        <taxon>Eukaryota</taxon>
        <taxon>Metazoa</taxon>
        <taxon>Ecdysozoa</taxon>
        <taxon>Arthropoda</taxon>
        <taxon>Hexapoda</taxon>
        <taxon>Insecta</taxon>
        <taxon>Pterygota</taxon>
        <taxon>Palaeoptera</taxon>
        <taxon>Odonata</taxon>
        <taxon>Epiprocta</taxon>
        <taxon>Anisoptera</taxon>
        <taxon>Libelluloidea</taxon>
        <taxon>Libellulidae</taxon>
        <taxon>Ladona</taxon>
    </lineage>
</organism>
<keyword evidence="2" id="KW-0812">Transmembrane</keyword>
<protein>
    <recommendedName>
        <fullName evidence="5">Transmembrane protein 18</fullName>
    </recommendedName>
</protein>
<feature type="region of interest" description="Disordered" evidence="1">
    <location>
        <begin position="142"/>
        <end position="167"/>
    </location>
</feature>
<feature type="transmembrane region" description="Helical" evidence="2">
    <location>
        <begin position="101"/>
        <end position="124"/>
    </location>
</feature>
<evidence type="ECO:0000313" key="4">
    <source>
        <dbReference type="Proteomes" id="UP000792457"/>
    </source>
</evidence>
<evidence type="ECO:0000256" key="1">
    <source>
        <dbReference type="SAM" id="MobiDB-lite"/>
    </source>
</evidence>
<name>A0A8K0NX14_LADFU</name>
<dbReference type="OrthoDB" id="411535at2759"/>
<evidence type="ECO:0000256" key="2">
    <source>
        <dbReference type="SAM" id="Phobius"/>
    </source>
</evidence>
<dbReference type="Proteomes" id="UP000792457">
    <property type="component" value="Unassembled WGS sequence"/>
</dbReference>
<dbReference type="Pfam" id="PF14770">
    <property type="entry name" value="TMEM18"/>
    <property type="match status" value="1"/>
</dbReference>
<comment type="caution">
    <text evidence="3">The sequence shown here is derived from an EMBL/GenBank/DDBJ whole genome shotgun (WGS) entry which is preliminary data.</text>
</comment>
<reference evidence="3" key="1">
    <citation type="submission" date="2013-04" db="EMBL/GenBank/DDBJ databases">
        <authorList>
            <person name="Qu J."/>
            <person name="Murali S.C."/>
            <person name="Bandaranaike D."/>
            <person name="Bellair M."/>
            <person name="Blankenburg K."/>
            <person name="Chao H."/>
            <person name="Dinh H."/>
            <person name="Doddapaneni H."/>
            <person name="Downs B."/>
            <person name="Dugan-Rocha S."/>
            <person name="Elkadiri S."/>
            <person name="Gnanaolivu R.D."/>
            <person name="Hernandez B."/>
            <person name="Javaid M."/>
            <person name="Jayaseelan J.C."/>
            <person name="Lee S."/>
            <person name="Li M."/>
            <person name="Ming W."/>
            <person name="Munidasa M."/>
            <person name="Muniz J."/>
            <person name="Nguyen L."/>
            <person name="Ongeri F."/>
            <person name="Osuji N."/>
            <person name="Pu L.-L."/>
            <person name="Puazo M."/>
            <person name="Qu C."/>
            <person name="Quiroz J."/>
            <person name="Raj R."/>
            <person name="Weissenberger G."/>
            <person name="Xin Y."/>
            <person name="Zou X."/>
            <person name="Han Y."/>
            <person name="Richards S."/>
            <person name="Worley K."/>
            <person name="Muzny D."/>
            <person name="Gibbs R."/>
        </authorList>
    </citation>
    <scope>NUCLEOTIDE SEQUENCE</scope>
    <source>
        <strain evidence="3">Sampled in the wild</strain>
    </source>
</reference>
<reference evidence="3" key="2">
    <citation type="submission" date="2017-10" db="EMBL/GenBank/DDBJ databases">
        <title>Ladona fulva Genome sequencing and assembly.</title>
        <authorList>
            <person name="Murali S."/>
            <person name="Richards S."/>
            <person name="Bandaranaike D."/>
            <person name="Bellair M."/>
            <person name="Blankenburg K."/>
            <person name="Chao H."/>
            <person name="Dinh H."/>
            <person name="Doddapaneni H."/>
            <person name="Dugan-Rocha S."/>
            <person name="Elkadiri S."/>
            <person name="Gnanaolivu R."/>
            <person name="Hernandez B."/>
            <person name="Skinner E."/>
            <person name="Javaid M."/>
            <person name="Lee S."/>
            <person name="Li M."/>
            <person name="Ming W."/>
            <person name="Munidasa M."/>
            <person name="Muniz J."/>
            <person name="Nguyen L."/>
            <person name="Hughes D."/>
            <person name="Osuji N."/>
            <person name="Pu L.-L."/>
            <person name="Puazo M."/>
            <person name="Qu C."/>
            <person name="Quiroz J."/>
            <person name="Raj R."/>
            <person name="Weissenberger G."/>
            <person name="Xin Y."/>
            <person name="Zou X."/>
            <person name="Han Y."/>
            <person name="Worley K."/>
            <person name="Muzny D."/>
            <person name="Gibbs R."/>
        </authorList>
    </citation>
    <scope>NUCLEOTIDE SEQUENCE</scope>
    <source>
        <strain evidence="3">Sampled in the wild</strain>
    </source>
</reference>